<dbReference type="InterPro" id="IPR045051">
    <property type="entry name" value="SBT"/>
</dbReference>
<dbReference type="Gene3D" id="3.40.50.200">
    <property type="entry name" value="Peptidase S8/S53 domain"/>
    <property type="match status" value="1"/>
</dbReference>
<feature type="non-terminal residue" evidence="3">
    <location>
        <position position="1"/>
    </location>
</feature>
<dbReference type="Proteomes" id="UP000594638">
    <property type="component" value="Unassembled WGS sequence"/>
</dbReference>
<comment type="caution">
    <text evidence="3">The sequence shown here is derived from an EMBL/GenBank/DDBJ whole genome shotgun (WGS) entry which is preliminary data.</text>
</comment>
<keyword evidence="3" id="KW-0378">Hydrolase</keyword>
<keyword evidence="3" id="KW-0645">Protease</keyword>
<evidence type="ECO:0000313" key="3">
    <source>
        <dbReference type="EMBL" id="CAA2975863.1"/>
    </source>
</evidence>
<accession>A0A8S0RAE8</accession>
<dbReference type="InterPro" id="IPR036852">
    <property type="entry name" value="Peptidase_S8/S53_dom_sf"/>
</dbReference>
<reference evidence="3 4" key="1">
    <citation type="submission" date="2019-12" db="EMBL/GenBank/DDBJ databases">
        <authorList>
            <person name="Alioto T."/>
            <person name="Alioto T."/>
            <person name="Gomez Garrido J."/>
        </authorList>
    </citation>
    <scope>NUCLEOTIDE SEQUENCE [LARGE SCALE GENOMIC DNA]</scope>
</reference>
<protein>
    <submittedName>
        <fullName evidence="3">Subtilisin-like protease</fullName>
    </submittedName>
</protein>
<dbReference type="PANTHER" id="PTHR10795">
    <property type="entry name" value="PROPROTEIN CONVERTASE SUBTILISIN/KEXIN"/>
    <property type="match status" value="1"/>
</dbReference>
<dbReference type="Gramene" id="OE9D004125T1">
    <property type="protein sequence ID" value="OE9D004125C1"/>
    <property type="gene ID" value="OE9D004125"/>
</dbReference>
<comment type="similarity">
    <text evidence="1">Belongs to the peptidase S8 family.</text>
</comment>
<keyword evidence="2" id="KW-0732">Signal</keyword>
<evidence type="ECO:0000313" key="4">
    <source>
        <dbReference type="Proteomes" id="UP000594638"/>
    </source>
</evidence>
<proteinExistence type="inferred from homology"/>
<organism evidence="3 4">
    <name type="scientific">Olea europaea subsp. europaea</name>
    <dbReference type="NCBI Taxonomy" id="158383"/>
    <lineage>
        <taxon>Eukaryota</taxon>
        <taxon>Viridiplantae</taxon>
        <taxon>Streptophyta</taxon>
        <taxon>Embryophyta</taxon>
        <taxon>Tracheophyta</taxon>
        <taxon>Spermatophyta</taxon>
        <taxon>Magnoliopsida</taxon>
        <taxon>eudicotyledons</taxon>
        <taxon>Gunneridae</taxon>
        <taxon>Pentapetalae</taxon>
        <taxon>asterids</taxon>
        <taxon>lamiids</taxon>
        <taxon>Lamiales</taxon>
        <taxon>Oleaceae</taxon>
        <taxon>Oleeae</taxon>
        <taxon>Olea</taxon>
    </lineage>
</organism>
<sequence length="82" mass="8978">MVGLTSIGPSSLEPNTLKPDITKPKLNNLVAWSESISSTILFIDDWVVEYNVVSQTSMSYPLVATVIALIRAYCIQNRAVPP</sequence>
<evidence type="ECO:0000256" key="1">
    <source>
        <dbReference type="ARBA" id="ARBA00011073"/>
    </source>
</evidence>
<dbReference type="AlphaFoldDB" id="A0A8S0RAE8"/>
<dbReference type="GO" id="GO:0004252">
    <property type="term" value="F:serine-type endopeptidase activity"/>
    <property type="evidence" value="ECO:0007669"/>
    <property type="project" value="InterPro"/>
</dbReference>
<keyword evidence="4" id="KW-1185">Reference proteome</keyword>
<name>A0A8S0RAE8_OLEEU</name>
<dbReference type="GO" id="GO:0006508">
    <property type="term" value="P:proteolysis"/>
    <property type="evidence" value="ECO:0007669"/>
    <property type="project" value="UniProtKB-KW"/>
</dbReference>
<dbReference type="SUPFAM" id="SSF52743">
    <property type="entry name" value="Subtilisin-like"/>
    <property type="match status" value="1"/>
</dbReference>
<evidence type="ECO:0000256" key="2">
    <source>
        <dbReference type="ARBA" id="ARBA00022729"/>
    </source>
</evidence>
<gene>
    <name evidence="3" type="ORF">OLEA9_D004125</name>
</gene>
<dbReference type="EMBL" id="CACTIH010002318">
    <property type="protein sequence ID" value="CAA2975863.1"/>
    <property type="molecule type" value="Genomic_DNA"/>
</dbReference>